<dbReference type="EMBL" id="CP027541">
    <property type="protein sequence ID" value="AWT53108.1"/>
    <property type="molecule type" value="Genomic_DNA"/>
</dbReference>
<name>A0A2U9PN47_MYCSE</name>
<gene>
    <name evidence="1" type="ORF">D806_021270</name>
</gene>
<dbReference type="GO" id="GO:0004519">
    <property type="term" value="F:endonuclease activity"/>
    <property type="evidence" value="ECO:0007669"/>
    <property type="project" value="UniProtKB-KW"/>
</dbReference>
<evidence type="ECO:0000313" key="2">
    <source>
        <dbReference type="Proteomes" id="UP000011200"/>
    </source>
</evidence>
<proteinExistence type="predicted"/>
<organism evidence="1 2">
    <name type="scientific">Mycolicibacterium smegmatis (strain MKD8)</name>
    <name type="common">Mycobacterium smegmatis</name>
    <dbReference type="NCBI Taxonomy" id="1214915"/>
    <lineage>
        <taxon>Bacteria</taxon>
        <taxon>Bacillati</taxon>
        <taxon>Actinomycetota</taxon>
        <taxon>Actinomycetes</taxon>
        <taxon>Mycobacteriales</taxon>
        <taxon>Mycobacteriaceae</taxon>
        <taxon>Mycolicibacterium</taxon>
    </lineage>
</organism>
<dbReference type="AlphaFoldDB" id="A0A2U9PN47"/>
<reference evidence="2" key="2">
    <citation type="submission" date="2018-03" db="EMBL/GenBank/DDBJ databases">
        <authorList>
            <person name="Derbyshire K."/>
            <person name="Gray T.A."/>
            <person name="Champion M."/>
        </authorList>
    </citation>
    <scope>NUCLEOTIDE SEQUENCE [LARGE SCALE GENOMIC DNA]</scope>
    <source>
        <strain evidence="2">MKD8</strain>
    </source>
</reference>
<reference evidence="1 2" key="1">
    <citation type="journal article" date="2013" name="Genome Announc.">
        <title>Draft genome sequence of MKD8, a conjugal recipient Mycobacterium smegmatis strain.</title>
        <authorList>
            <person name="Gray T.A."/>
            <person name="Palumbo M.J."/>
            <person name="Derbyshire K.M."/>
        </authorList>
    </citation>
    <scope>NUCLEOTIDE SEQUENCE [LARGE SCALE GENOMIC DNA]</scope>
    <source>
        <strain evidence="1 2">MKD8</strain>
    </source>
</reference>
<keyword evidence="1" id="KW-0255">Endonuclease</keyword>
<accession>A0A2U9PN47</accession>
<dbReference type="Proteomes" id="UP000011200">
    <property type="component" value="Chromosome"/>
</dbReference>
<sequence>MWFSWPLRSLAVLCAVAVAIGGLHLVQPTPSERVEQGAAAVSAAQKFADAATAAFTGRRWARI</sequence>
<protein>
    <submittedName>
        <fullName evidence="1">HNH endonuclease domain protein</fullName>
    </submittedName>
</protein>
<dbReference type="RefSeq" id="WP_003893519.1">
    <property type="nucleotide sequence ID" value="NZ_CP027541.1"/>
</dbReference>
<keyword evidence="1" id="KW-0378">Hydrolase</keyword>
<evidence type="ECO:0000313" key="1">
    <source>
        <dbReference type="EMBL" id="AWT53108.1"/>
    </source>
</evidence>
<keyword evidence="1" id="KW-0540">Nuclease</keyword>